<gene>
    <name evidence="1" type="primary">Erv31_0</name>
    <name evidence="1" type="ORF">PHANIT_R15124</name>
</gene>
<feature type="non-terminal residue" evidence="1">
    <location>
        <position position="96"/>
    </location>
</feature>
<protein>
    <submittedName>
        <fullName evidence="1">ENR1 protein</fullName>
    </submittedName>
</protein>
<dbReference type="EMBL" id="VXBQ01005214">
    <property type="protein sequence ID" value="NXO65041.1"/>
    <property type="molecule type" value="Genomic_DNA"/>
</dbReference>
<dbReference type="Proteomes" id="UP000579685">
    <property type="component" value="Unassembled WGS sequence"/>
</dbReference>
<name>A0A7L1TUH6_PHANI</name>
<sequence length="96" mass="11034">QLENEIEIPKLGKNLFVDLREKISRELNVTNCWVCGGALMSEEWPWKGSSLSPVELLKWNRTNIRGFPHNIKGESQPEGWILSSEIIGEECLWHMG</sequence>
<dbReference type="AlphaFoldDB" id="A0A7L1TUH6"/>
<evidence type="ECO:0000313" key="1">
    <source>
        <dbReference type="EMBL" id="NXO65041.1"/>
    </source>
</evidence>
<keyword evidence="2" id="KW-1185">Reference proteome</keyword>
<accession>A0A7L1TUH6</accession>
<evidence type="ECO:0000313" key="2">
    <source>
        <dbReference type="Proteomes" id="UP000579685"/>
    </source>
</evidence>
<comment type="caution">
    <text evidence="1">The sequence shown here is derived from an EMBL/GenBank/DDBJ whole genome shotgun (WGS) entry which is preliminary data.</text>
</comment>
<organism evidence="1 2">
    <name type="scientific">Phainopepla nitens</name>
    <name type="common">Phainopepla</name>
    <dbReference type="NCBI Taxonomy" id="161653"/>
    <lineage>
        <taxon>Eukaryota</taxon>
        <taxon>Metazoa</taxon>
        <taxon>Chordata</taxon>
        <taxon>Craniata</taxon>
        <taxon>Vertebrata</taxon>
        <taxon>Euteleostomi</taxon>
        <taxon>Archelosauria</taxon>
        <taxon>Archosauria</taxon>
        <taxon>Dinosauria</taxon>
        <taxon>Saurischia</taxon>
        <taxon>Theropoda</taxon>
        <taxon>Coelurosauria</taxon>
        <taxon>Aves</taxon>
        <taxon>Neognathae</taxon>
        <taxon>Neoaves</taxon>
        <taxon>Telluraves</taxon>
        <taxon>Australaves</taxon>
        <taxon>Passeriformes</taxon>
        <taxon>Bombycillidae</taxon>
        <taxon>Phainopepla</taxon>
    </lineage>
</organism>
<proteinExistence type="predicted"/>
<reference evidence="1 2" key="1">
    <citation type="submission" date="2019-09" db="EMBL/GenBank/DDBJ databases">
        <title>Bird 10,000 Genomes (B10K) Project - Family phase.</title>
        <authorList>
            <person name="Zhang G."/>
        </authorList>
    </citation>
    <scope>NUCLEOTIDE SEQUENCE [LARGE SCALE GENOMIC DNA]</scope>
    <source>
        <strain evidence="1">B10K-DU-002-32</strain>
        <tissue evidence="1">Muscle</tissue>
    </source>
</reference>
<feature type="non-terminal residue" evidence="1">
    <location>
        <position position="1"/>
    </location>
</feature>